<protein>
    <submittedName>
        <fullName evidence="4">SHOCT domain-containing protein</fullName>
    </submittedName>
</protein>
<keyword evidence="2" id="KW-0472">Membrane</keyword>
<keyword evidence="2" id="KW-1133">Transmembrane helix</keyword>
<proteinExistence type="predicted"/>
<keyword evidence="2" id="KW-0812">Transmembrane</keyword>
<dbReference type="AlphaFoldDB" id="A0A9Q9MCP2"/>
<dbReference type="RefSeq" id="WP_081971443.1">
    <property type="nucleotide sequence ID" value="NZ_CP073767.1"/>
</dbReference>
<organism evidence="4 5">
    <name type="scientific">Dactylosporangium aurantiacum</name>
    <dbReference type="NCBI Taxonomy" id="35754"/>
    <lineage>
        <taxon>Bacteria</taxon>
        <taxon>Bacillati</taxon>
        <taxon>Actinomycetota</taxon>
        <taxon>Actinomycetes</taxon>
        <taxon>Micromonosporales</taxon>
        <taxon>Micromonosporaceae</taxon>
        <taxon>Dactylosporangium</taxon>
    </lineage>
</organism>
<evidence type="ECO:0000313" key="4">
    <source>
        <dbReference type="EMBL" id="UWZ51159.1"/>
    </source>
</evidence>
<accession>A0A9Q9MCP2</accession>
<evidence type="ECO:0000256" key="1">
    <source>
        <dbReference type="SAM" id="MobiDB-lite"/>
    </source>
</evidence>
<dbReference type="Pfam" id="PF09851">
    <property type="entry name" value="SHOCT"/>
    <property type="match status" value="1"/>
</dbReference>
<feature type="region of interest" description="Disordered" evidence="1">
    <location>
        <begin position="41"/>
        <end position="60"/>
    </location>
</feature>
<dbReference type="OrthoDB" id="3748887at2"/>
<evidence type="ECO:0000256" key="2">
    <source>
        <dbReference type="SAM" id="Phobius"/>
    </source>
</evidence>
<gene>
    <name evidence="4" type="ORF">Daura_30890</name>
</gene>
<evidence type="ECO:0000259" key="3">
    <source>
        <dbReference type="Pfam" id="PF09851"/>
    </source>
</evidence>
<dbReference type="EMBL" id="CP073767">
    <property type="protein sequence ID" value="UWZ51159.1"/>
    <property type="molecule type" value="Genomic_DNA"/>
</dbReference>
<sequence length="95" mass="10837">MMYWGNGMGMWPMAFMTVVNLLFWALVIAGVVMLVRHFDRRTPPGDAARPGPGDGRPLPQQILDERFARGEIDEDEYVRRRQVLGGQPTAHEVRQ</sequence>
<feature type="transmembrane region" description="Helical" evidence="2">
    <location>
        <begin position="12"/>
        <end position="35"/>
    </location>
</feature>
<keyword evidence="5" id="KW-1185">Reference proteome</keyword>
<dbReference type="KEGG" id="daur:Daura_30890"/>
<feature type="compositionally biased region" description="Low complexity" evidence="1">
    <location>
        <begin position="44"/>
        <end position="57"/>
    </location>
</feature>
<name>A0A9Q9MCP2_9ACTN</name>
<feature type="domain" description="SHOCT" evidence="3">
    <location>
        <begin position="61"/>
        <end position="84"/>
    </location>
</feature>
<evidence type="ECO:0000313" key="5">
    <source>
        <dbReference type="Proteomes" id="UP001058003"/>
    </source>
</evidence>
<reference evidence="4" key="1">
    <citation type="submission" date="2021-04" db="EMBL/GenBank/DDBJ databases">
        <title>Dactylosporangium aurantiacum NRRL B-8018 full assembly.</title>
        <authorList>
            <person name="Hartkoorn R.C."/>
            <person name="Beaudoing E."/>
            <person name="Hot D."/>
        </authorList>
    </citation>
    <scope>NUCLEOTIDE SEQUENCE</scope>
    <source>
        <strain evidence="4">NRRL B-8018</strain>
    </source>
</reference>
<dbReference type="Proteomes" id="UP001058003">
    <property type="component" value="Chromosome"/>
</dbReference>
<dbReference type="InterPro" id="IPR018649">
    <property type="entry name" value="SHOCT"/>
</dbReference>